<keyword evidence="1" id="KW-0226">DNA condensation</keyword>
<dbReference type="CDD" id="cd13831">
    <property type="entry name" value="HU"/>
    <property type="match status" value="1"/>
</dbReference>
<evidence type="ECO:0000256" key="1">
    <source>
        <dbReference type="ARBA" id="ARBA00023067"/>
    </source>
</evidence>
<evidence type="ECO:0000256" key="3">
    <source>
        <dbReference type="RuleBase" id="RU003939"/>
    </source>
</evidence>
<dbReference type="EMBL" id="AUZI01000011">
    <property type="protein sequence ID" value="KID49665.1"/>
    <property type="molecule type" value="Genomic_DNA"/>
</dbReference>
<reference evidence="4 5" key="1">
    <citation type="submission" date="2013-08" db="EMBL/GenBank/DDBJ databases">
        <title>An opportunistic ruminal bacterium that causes liver abscesses in cattle.</title>
        <authorList>
            <person name="Benahmed F.H."/>
            <person name="Rasmussen M."/>
            <person name="Harbottle H."/>
            <person name="Soppet D."/>
            <person name="Nagaraja T.G."/>
            <person name="Davidson M."/>
        </authorList>
    </citation>
    <scope>NUCLEOTIDE SEQUENCE [LARGE SCALE GENOMIC DNA]</scope>
    <source>
        <strain evidence="4 5">B35</strain>
    </source>
</reference>
<keyword evidence="2 4" id="KW-0238">DNA-binding</keyword>
<dbReference type="InterPro" id="IPR010992">
    <property type="entry name" value="IHF-like_DNA-bd_dom_sf"/>
</dbReference>
<dbReference type="PRINTS" id="PR01727">
    <property type="entry name" value="DNABINDINGHU"/>
</dbReference>
<dbReference type="PANTHER" id="PTHR33175">
    <property type="entry name" value="DNA-BINDING PROTEIN HU"/>
    <property type="match status" value="1"/>
</dbReference>
<dbReference type="GO" id="GO:0030527">
    <property type="term" value="F:structural constituent of chromatin"/>
    <property type="evidence" value="ECO:0007669"/>
    <property type="project" value="InterPro"/>
</dbReference>
<dbReference type="GO" id="GO:0003677">
    <property type="term" value="F:DNA binding"/>
    <property type="evidence" value="ECO:0007669"/>
    <property type="project" value="UniProtKB-KW"/>
</dbReference>
<proteinExistence type="inferred from homology"/>
<evidence type="ECO:0000313" key="4">
    <source>
        <dbReference type="EMBL" id="KID49665.1"/>
    </source>
</evidence>
<evidence type="ECO:0000313" key="5">
    <source>
        <dbReference type="Proteomes" id="UP000031184"/>
    </source>
</evidence>
<protein>
    <submittedName>
        <fullName evidence="4">DNA-binding protein</fullName>
    </submittedName>
</protein>
<evidence type="ECO:0000256" key="2">
    <source>
        <dbReference type="ARBA" id="ARBA00023125"/>
    </source>
</evidence>
<dbReference type="Gene3D" id="4.10.520.10">
    <property type="entry name" value="IHF-like DNA-binding proteins"/>
    <property type="match status" value="1"/>
</dbReference>
<dbReference type="GO" id="GO:0030261">
    <property type="term" value="P:chromosome condensation"/>
    <property type="evidence" value="ECO:0007669"/>
    <property type="project" value="UniProtKB-KW"/>
</dbReference>
<dbReference type="PANTHER" id="PTHR33175:SF3">
    <property type="entry name" value="DNA-BINDING PROTEIN HU-BETA"/>
    <property type="match status" value="1"/>
</dbReference>
<dbReference type="InterPro" id="IPR000119">
    <property type="entry name" value="Hist_DNA-bd"/>
</dbReference>
<dbReference type="SMART" id="SM00411">
    <property type="entry name" value="BHL"/>
    <property type="match status" value="1"/>
</dbReference>
<accession>A0A0B4ERM4</accession>
<dbReference type="Proteomes" id="UP000031184">
    <property type="component" value="Unassembled WGS sequence"/>
</dbReference>
<dbReference type="GO" id="GO:0005829">
    <property type="term" value="C:cytosol"/>
    <property type="evidence" value="ECO:0007669"/>
    <property type="project" value="TreeGrafter"/>
</dbReference>
<comment type="similarity">
    <text evidence="3">Belongs to the bacterial histone-like protein family.</text>
</comment>
<dbReference type="SUPFAM" id="SSF47729">
    <property type="entry name" value="IHF-like DNA-binding proteins"/>
    <property type="match status" value="1"/>
</dbReference>
<dbReference type="AlphaFoldDB" id="A0A0B4ERM4"/>
<organism evidence="4 5">
    <name type="scientific">Fusobacterium necrophorum subsp. funduliforme B35</name>
    <dbReference type="NCBI Taxonomy" id="1226633"/>
    <lineage>
        <taxon>Bacteria</taxon>
        <taxon>Fusobacteriati</taxon>
        <taxon>Fusobacteriota</taxon>
        <taxon>Fusobacteriia</taxon>
        <taxon>Fusobacteriales</taxon>
        <taxon>Fusobacteriaceae</taxon>
        <taxon>Fusobacterium</taxon>
    </lineage>
</organism>
<sequence>MNKKDFIALFAKNAELKTKTEAEKLVAAFLNTVEETLVAGDGVAFMGFGKFETSVREARTCVNPRTKEKMDVPAKKVVRFKAGKALAEKVNVIEKKQKKEAKKQNKF</sequence>
<dbReference type="Pfam" id="PF00216">
    <property type="entry name" value="Bac_DNA_binding"/>
    <property type="match status" value="1"/>
</dbReference>
<gene>
    <name evidence="4" type="ORF">C095_02980</name>
</gene>
<name>A0A0B4ERM4_9FUSO</name>
<dbReference type="PATRIC" id="fig|1226633.4.peg.595"/>
<comment type="caution">
    <text evidence="4">The sequence shown here is derived from an EMBL/GenBank/DDBJ whole genome shotgun (WGS) entry which is preliminary data.</text>
</comment>